<name>A0A1L9SAG3_9EURO</name>
<accession>A0A1L9SAG3</accession>
<feature type="signal peptide" evidence="2">
    <location>
        <begin position="1"/>
        <end position="18"/>
    </location>
</feature>
<dbReference type="GO" id="GO:0004866">
    <property type="term" value="F:endopeptidase inhibitor activity"/>
    <property type="evidence" value="ECO:0007669"/>
    <property type="project" value="UniProtKB-ARBA"/>
</dbReference>
<dbReference type="InterPro" id="IPR052471">
    <property type="entry name" value="PBI_I9"/>
</dbReference>
<evidence type="ECO:0000256" key="2">
    <source>
        <dbReference type="SAM" id="SignalP"/>
    </source>
</evidence>
<evidence type="ECO:0008006" key="5">
    <source>
        <dbReference type="Google" id="ProtNLM"/>
    </source>
</evidence>
<dbReference type="PANTHER" id="PTHR28288:SF1">
    <property type="entry name" value="INHIBITOR I9 DOMAIN-CONTAINING PROTEIN"/>
    <property type="match status" value="1"/>
</dbReference>
<feature type="chain" id="PRO_5012521686" description="Inhibitor I9 domain-containing protein" evidence="2">
    <location>
        <begin position="19"/>
        <end position="100"/>
    </location>
</feature>
<dbReference type="AlphaFoldDB" id="A0A1L9SAG3"/>
<organism evidence="3 4">
    <name type="scientific">Penicilliopsis zonata CBS 506.65</name>
    <dbReference type="NCBI Taxonomy" id="1073090"/>
    <lineage>
        <taxon>Eukaryota</taxon>
        <taxon>Fungi</taxon>
        <taxon>Dikarya</taxon>
        <taxon>Ascomycota</taxon>
        <taxon>Pezizomycotina</taxon>
        <taxon>Eurotiomycetes</taxon>
        <taxon>Eurotiomycetidae</taxon>
        <taxon>Eurotiales</taxon>
        <taxon>Aspergillaceae</taxon>
        <taxon>Penicilliopsis</taxon>
    </lineage>
</organism>
<evidence type="ECO:0000256" key="1">
    <source>
        <dbReference type="ARBA" id="ARBA00038069"/>
    </source>
</evidence>
<comment type="similarity">
    <text evidence="1">Belongs to the protease inhibitor I9 family.</text>
</comment>
<reference evidence="4" key="1">
    <citation type="journal article" date="2017" name="Genome Biol.">
        <title>Comparative genomics reveals high biological diversity and specific adaptations in the industrially and medically important fungal genus Aspergillus.</title>
        <authorList>
            <person name="de Vries R.P."/>
            <person name="Riley R."/>
            <person name="Wiebenga A."/>
            <person name="Aguilar-Osorio G."/>
            <person name="Amillis S."/>
            <person name="Uchima C.A."/>
            <person name="Anderluh G."/>
            <person name="Asadollahi M."/>
            <person name="Askin M."/>
            <person name="Barry K."/>
            <person name="Battaglia E."/>
            <person name="Bayram O."/>
            <person name="Benocci T."/>
            <person name="Braus-Stromeyer S.A."/>
            <person name="Caldana C."/>
            <person name="Canovas D."/>
            <person name="Cerqueira G.C."/>
            <person name="Chen F."/>
            <person name="Chen W."/>
            <person name="Choi C."/>
            <person name="Clum A."/>
            <person name="Dos Santos R.A."/>
            <person name="Damasio A.R."/>
            <person name="Diallinas G."/>
            <person name="Emri T."/>
            <person name="Fekete E."/>
            <person name="Flipphi M."/>
            <person name="Freyberg S."/>
            <person name="Gallo A."/>
            <person name="Gournas C."/>
            <person name="Habgood R."/>
            <person name="Hainaut M."/>
            <person name="Harispe M.L."/>
            <person name="Henrissat B."/>
            <person name="Hilden K.S."/>
            <person name="Hope R."/>
            <person name="Hossain A."/>
            <person name="Karabika E."/>
            <person name="Karaffa L."/>
            <person name="Karanyi Z."/>
            <person name="Krasevec N."/>
            <person name="Kuo A."/>
            <person name="Kusch H."/>
            <person name="LaButti K."/>
            <person name="Lagendijk E.L."/>
            <person name="Lapidus A."/>
            <person name="Levasseur A."/>
            <person name="Lindquist E."/>
            <person name="Lipzen A."/>
            <person name="Logrieco A.F."/>
            <person name="MacCabe A."/>
            <person name="Maekelae M.R."/>
            <person name="Malavazi I."/>
            <person name="Melin P."/>
            <person name="Meyer V."/>
            <person name="Mielnichuk N."/>
            <person name="Miskei M."/>
            <person name="Molnar A.P."/>
            <person name="Mule G."/>
            <person name="Ngan C.Y."/>
            <person name="Orejas M."/>
            <person name="Orosz E."/>
            <person name="Ouedraogo J.P."/>
            <person name="Overkamp K.M."/>
            <person name="Park H.-S."/>
            <person name="Perrone G."/>
            <person name="Piumi F."/>
            <person name="Punt P.J."/>
            <person name="Ram A.F."/>
            <person name="Ramon A."/>
            <person name="Rauscher S."/>
            <person name="Record E."/>
            <person name="Riano-Pachon D.M."/>
            <person name="Robert V."/>
            <person name="Roehrig J."/>
            <person name="Ruller R."/>
            <person name="Salamov A."/>
            <person name="Salih N.S."/>
            <person name="Samson R.A."/>
            <person name="Sandor E."/>
            <person name="Sanguinetti M."/>
            <person name="Schuetze T."/>
            <person name="Sepcic K."/>
            <person name="Shelest E."/>
            <person name="Sherlock G."/>
            <person name="Sophianopoulou V."/>
            <person name="Squina F.M."/>
            <person name="Sun H."/>
            <person name="Susca A."/>
            <person name="Todd R.B."/>
            <person name="Tsang A."/>
            <person name="Unkles S.E."/>
            <person name="van de Wiele N."/>
            <person name="van Rossen-Uffink D."/>
            <person name="Oliveira J.V."/>
            <person name="Vesth T.C."/>
            <person name="Visser J."/>
            <person name="Yu J.-H."/>
            <person name="Zhou M."/>
            <person name="Andersen M.R."/>
            <person name="Archer D.B."/>
            <person name="Baker S.E."/>
            <person name="Benoit I."/>
            <person name="Brakhage A.A."/>
            <person name="Braus G.H."/>
            <person name="Fischer R."/>
            <person name="Frisvad J.C."/>
            <person name="Goldman G.H."/>
            <person name="Houbraken J."/>
            <person name="Oakley B."/>
            <person name="Pocsi I."/>
            <person name="Scazzocchio C."/>
            <person name="Seiboth B."/>
            <person name="vanKuyk P.A."/>
            <person name="Wortman J."/>
            <person name="Dyer P.S."/>
            <person name="Grigoriev I.V."/>
        </authorList>
    </citation>
    <scope>NUCLEOTIDE SEQUENCE [LARGE SCALE GENOMIC DNA]</scope>
    <source>
        <strain evidence="4">CBS 506.65</strain>
    </source>
</reference>
<dbReference type="InterPro" id="IPR037045">
    <property type="entry name" value="S8pro/Inhibitor_I9_sf"/>
</dbReference>
<keyword evidence="4" id="KW-1185">Reference proteome</keyword>
<dbReference type="EMBL" id="KV878349">
    <property type="protein sequence ID" value="OJJ44180.1"/>
    <property type="molecule type" value="Genomic_DNA"/>
</dbReference>
<dbReference type="GO" id="GO:0042144">
    <property type="term" value="P:vacuole fusion, non-autophagic"/>
    <property type="evidence" value="ECO:0007669"/>
    <property type="project" value="TreeGrafter"/>
</dbReference>
<dbReference type="SUPFAM" id="SSF54897">
    <property type="entry name" value="Protease propeptides/inhibitors"/>
    <property type="match status" value="1"/>
</dbReference>
<dbReference type="RefSeq" id="XP_022578690.1">
    <property type="nucleotide sequence ID" value="XM_022725091.1"/>
</dbReference>
<keyword evidence="2" id="KW-0732">Signal</keyword>
<dbReference type="Proteomes" id="UP000184188">
    <property type="component" value="Unassembled WGS sequence"/>
</dbReference>
<evidence type="ECO:0000313" key="4">
    <source>
        <dbReference type="Proteomes" id="UP000184188"/>
    </source>
</evidence>
<protein>
    <recommendedName>
        <fullName evidence="5">Inhibitor I9 domain-containing protein</fullName>
    </recommendedName>
</protein>
<dbReference type="OrthoDB" id="3888684at2759"/>
<dbReference type="FunFam" id="3.30.70.80:FF:000005">
    <property type="entry name" value="Proteinase inhibitor I2B"/>
    <property type="match status" value="1"/>
</dbReference>
<sequence length="100" mass="10811">MKFATSISIFGLLPLALAAQSYKSFLVTYPQNTPDSVINDAKKALINAGGVITHEYHLLKGFAAQATENTIQTISTLSTTYNPFIEEDQIVTVDGDLTDS</sequence>
<dbReference type="Gene3D" id="3.30.70.80">
    <property type="entry name" value="Peptidase S8 propeptide/proteinase inhibitor I9"/>
    <property type="match status" value="1"/>
</dbReference>
<dbReference type="GeneID" id="34611556"/>
<proteinExistence type="inferred from homology"/>
<dbReference type="VEuPathDB" id="FungiDB:ASPZODRAFT_145292"/>
<dbReference type="PANTHER" id="PTHR28288">
    <property type="entry name" value="PROTEASE B INHIBITOR 2"/>
    <property type="match status" value="1"/>
</dbReference>
<evidence type="ECO:0000313" key="3">
    <source>
        <dbReference type="EMBL" id="OJJ44180.1"/>
    </source>
</evidence>
<gene>
    <name evidence="3" type="ORF">ASPZODRAFT_145292</name>
</gene>